<evidence type="ECO:0000313" key="2">
    <source>
        <dbReference type="Proteomes" id="UP001595191"/>
    </source>
</evidence>
<protein>
    <submittedName>
        <fullName evidence="1">RDD family protein</fullName>
    </submittedName>
</protein>
<comment type="caution">
    <text evidence="1">The sequence shown here is derived from an EMBL/GenBank/DDBJ whole genome shotgun (WGS) entry which is preliminary data.</text>
</comment>
<dbReference type="EMBL" id="JBHFPV010000004">
    <property type="protein sequence ID" value="MFH6604743.1"/>
    <property type="molecule type" value="Genomic_DNA"/>
</dbReference>
<evidence type="ECO:0000313" key="1">
    <source>
        <dbReference type="EMBL" id="MFH6604743.1"/>
    </source>
</evidence>
<sequence>MNLGLVCSFTGAIADFDNECPTFEKDNVLQMRMDEQNTLVSHTKLASQGKRFINFLIDQFFVLGLAMIVGTVIGVVLVYYFPSQMYLLDEDDKLRDYLLGFIIALIYYSFFEGFTGRSLGKFFTKTKVITEDGKKPGFGTIFIRSLCRHIPFNHFSFLNHDAIGWHDKFSKTRVIEIE</sequence>
<reference evidence="1" key="1">
    <citation type="submission" date="2024-09" db="EMBL/GenBank/DDBJ databases">
        <authorList>
            <person name="Liu J."/>
        </authorList>
    </citation>
    <scope>NUCLEOTIDE SEQUENCE</scope>
    <source>
        <strain evidence="1">NBU2967</strain>
    </source>
</reference>
<dbReference type="Proteomes" id="UP001595191">
    <property type="component" value="Unassembled WGS sequence"/>
</dbReference>
<proteinExistence type="predicted"/>
<accession>A0ACC7LLW3</accession>
<gene>
    <name evidence="1" type="ORF">ACEZ3G_14735</name>
</gene>
<name>A0ACC7LLW3_9FLAO</name>
<organism evidence="1 2">
    <name type="scientific">Meishania litoralis</name>
    <dbReference type="NCBI Taxonomy" id="3434685"/>
    <lineage>
        <taxon>Bacteria</taxon>
        <taxon>Pseudomonadati</taxon>
        <taxon>Bacteroidota</taxon>
        <taxon>Flavobacteriia</taxon>
        <taxon>Flavobacteriales</taxon>
        <taxon>Flavobacteriaceae</taxon>
        <taxon>Meishania</taxon>
    </lineage>
</organism>
<keyword evidence="2" id="KW-1185">Reference proteome</keyword>